<evidence type="ECO:0000256" key="3">
    <source>
        <dbReference type="ARBA" id="ARBA00008746"/>
    </source>
</evidence>
<dbReference type="Gene3D" id="1.20.1110.10">
    <property type="entry name" value="Calcium-transporting ATPase, transmembrane domain"/>
    <property type="match status" value="1"/>
</dbReference>
<keyword evidence="13" id="KW-1278">Translocase</keyword>
<dbReference type="GO" id="GO:0016887">
    <property type="term" value="F:ATP hydrolysis activity"/>
    <property type="evidence" value="ECO:0007669"/>
    <property type="project" value="InterPro"/>
</dbReference>
<proteinExistence type="inferred from homology"/>
<dbReference type="NCBIfam" id="TIGR01524">
    <property type="entry name" value="ATPase-IIIB_Mg"/>
    <property type="match status" value="1"/>
</dbReference>
<dbReference type="Gene3D" id="2.70.150.10">
    <property type="entry name" value="Calcium-transporting ATPase, cytoplasmic transduction domain A"/>
    <property type="match status" value="1"/>
</dbReference>
<comment type="function">
    <text evidence="1">Mediates magnesium influx to the cytosol.</text>
</comment>
<dbReference type="InterPro" id="IPR023299">
    <property type="entry name" value="ATPase_P-typ_cyto_dom_N"/>
</dbReference>
<dbReference type="SFLD" id="SFLDG00002">
    <property type="entry name" value="C1.7:_P-type_atpase_like"/>
    <property type="match status" value="1"/>
</dbReference>
<dbReference type="SFLD" id="SFLDF00027">
    <property type="entry name" value="p-type_atpase"/>
    <property type="match status" value="1"/>
</dbReference>
<evidence type="ECO:0000256" key="8">
    <source>
        <dbReference type="ARBA" id="ARBA00022553"/>
    </source>
</evidence>
<evidence type="ECO:0000256" key="4">
    <source>
        <dbReference type="ARBA" id="ARBA00012786"/>
    </source>
</evidence>
<dbReference type="InterPro" id="IPR059000">
    <property type="entry name" value="ATPase_P-type_domA"/>
</dbReference>
<evidence type="ECO:0000256" key="5">
    <source>
        <dbReference type="ARBA" id="ARBA00013555"/>
    </source>
</evidence>
<evidence type="ECO:0000256" key="16">
    <source>
        <dbReference type="ARBA" id="ARBA00029806"/>
    </source>
</evidence>
<evidence type="ECO:0000256" key="15">
    <source>
        <dbReference type="ARBA" id="ARBA00023136"/>
    </source>
</evidence>
<evidence type="ECO:0000256" key="2">
    <source>
        <dbReference type="ARBA" id="ARBA00004429"/>
    </source>
</evidence>
<dbReference type="SUPFAM" id="SSF81665">
    <property type="entry name" value="Calcium ATPase, transmembrane domain M"/>
    <property type="match status" value="1"/>
</dbReference>
<keyword evidence="14 18" id="KW-1133">Transmembrane helix</keyword>
<keyword evidence="9 18" id="KW-0812">Transmembrane</keyword>
<keyword evidence="15 18" id="KW-0472">Membrane</keyword>
<evidence type="ECO:0000256" key="18">
    <source>
        <dbReference type="SAM" id="Phobius"/>
    </source>
</evidence>
<accession>A0AA39GH18</accession>
<gene>
    <name evidence="20" type="ORF">NLU13_5518</name>
</gene>
<evidence type="ECO:0000256" key="6">
    <source>
        <dbReference type="ARBA" id="ARBA00022475"/>
    </source>
</evidence>
<dbReference type="Gene3D" id="3.40.50.1000">
    <property type="entry name" value="HAD superfamily/HAD-like"/>
    <property type="match status" value="1"/>
</dbReference>
<keyword evidence="6" id="KW-1003">Cell membrane</keyword>
<keyword evidence="12" id="KW-0460">Magnesium</keyword>
<feature type="transmembrane region" description="Helical" evidence="18">
    <location>
        <begin position="869"/>
        <end position="890"/>
    </location>
</feature>
<protein>
    <recommendedName>
        <fullName evidence="5">Magnesium-transporting ATPase, P-type 1</fullName>
        <ecNumber evidence="4">7.2.2.14</ecNumber>
    </recommendedName>
    <alternativeName>
        <fullName evidence="16">Mg(2+) transport ATPase, P-type 1</fullName>
    </alternativeName>
</protein>
<feature type="transmembrane region" description="Helical" evidence="18">
    <location>
        <begin position="108"/>
        <end position="127"/>
    </location>
</feature>
<dbReference type="SFLD" id="SFLDS00003">
    <property type="entry name" value="Haloacid_Dehalogenase"/>
    <property type="match status" value="1"/>
</dbReference>
<keyword evidence="10" id="KW-0547">Nucleotide-binding</keyword>
<dbReference type="GO" id="GO:0005886">
    <property type="term" value="C:plasma membrane"/>
    <property type="evidence" value="ECO:0007669"/>
    <property type="project" value="UniProtKB-SubCell"/>
</dbReference>
<feature type="transmembrane region" description="Helical" evidence="18">
    <location>
        <begin position="766"/>
        <end position="792"/>
    </location>
</feature>
<dbReference type="InterPro" id="IPR018303">
    <property type="entry name" value="ATPase_P-typ_P_site"/>
</dbReference>
<dbReference type="EC" id="7.2.2.14" evidence="4"/>
<dbReference type="InterPro" id="IPR023214">
    <property type="entry name" value="HAD_sf"/>
</dbReference>
<evidence type="ECO:0000256" key="14">
    <source>
        <dbReference type="ARBA" id="ARBA00022989"/>
    </source>
</evidence>
<feature type="transmembrane region" description="Helical" evidence="18">
    <location>
        <begin position="280"/>
        <end position="298"/>
    </location>
</feature>
<dbReference type="EMBL" id="JAPDFR010000004">
    <property type="protein sequence ID" value="KAK0387205.1"/>
    <property type="molecule type" value="Genomic_DNA"/>
</dbReference>
<feature type="transmembrane region" description="Helical" evidence="18">
    <location>
        <begin position="808"/>
        <end position="826"/>
    </location>
</feature>
<dbReference type="PROSITE" id="PS00154">
    <property type="entry name" value="ATPASE_E1_E2"/>
    <property type="match status" value="1"/>
</dbReference>
<evidence type="ECO:0000259" key="19">
    <source>
        <dbReference type="SMART" id="SM00831"/>
    </source>
</evidence>
<comment type="similarity">
    <text evidence="3">Belongs to the cation transport ATPase (P-type) (TC 3.A.3) family. Type IIIB subfamily.</text>
</comment>
<dbReference type="InterPro" id="IPR004014">
    <property type="entry name" value="ATPase_P-typ_cation-transptr_N"/>
</dbReference>
<comment type="catalytic activity">
    <reaction evidence="17">
        <text>Mg(2+)(out) + ATP + H2O = Mg(2+)(in) + ADP + phosphate + H(+)</text>
        <dbReference type="Rhea" id="RHEA:10260"/>
        <dbReference type="ChEBI" id="CHEBI:15377"/>
        <dbReference type="ChEBI" id="CHEBI:15378"/>
        <dbReference type="ChEBI" id="CHEBI:18420"/>
        <dbReference type="ChEBI" id="CHEBI:30616"/>
        <dbReference type="ChEBI" id="CHEBI:43474"/>
        <dbReference type="ChEBI" id="CHEBI:456216"/>
        <dbReference type="EC" id="7.2.2.14"/>
    </reaction>
</comment>
<evidence type="ECO:0000256" key="13">
    <source>
        <dbReference type="ARBA" id="ARBA00022967"/>
    </source>
</evidence>
<dbReference type="InterPro" id="IPR044492">
    <property type="entry name" value="P_typ_ATPase_HD_dom"/>
</dbReference>
<dbReference type="InterPro" id="IPR036412">
    <property type="entry name" value="HAD-like_sf"/>
</dbReference>
<dbReference type="Pfam" id="PF13246">
    <property type="entry name" value="Cation_ATPase"/>
    <property type="match status" value="1"/>
</dbReference>
<feature type="transmembrane region" description="Helical" evidence="18">
    <location>
        <begin position="838"/>
        <end position="857"/>
    </location>
</feature>
<dbReference type="Pfam" id="PF00122">
    <property type="entry name" value="E1-E2_ATPase"/>
    <property type="match status" value="1"/>
</dbReference>
<evidence type="ECO:0000313" key="20">
    <source>
        <dbReference type="EMBL" id="KAK0387205.1"/>
    </source>
</evidence>
<organism evidence="20 21">
    <name type="scientific">Sarocladium strictum</name>
    <name type="common">Black bundle disease fungus</name>
    <name type="synonym">Acremonium strictum</name>
    <dbReference type="NCBI Taxonomy" id="5046"/>
    <lineage>
        <taxon>Eukaryota</taxon>
        <taxon>Fungi</taxon>
        <taxon>Dikarya</taxon>
        <taxon>Ascomycota</taxon>
        <taxon>Pezizomycotina</taxon>
        <taxon>Sordariomycetes</taxon>
        <taxon>Hypocreomycetidae</taxon>
        <taxon>Hypocreales</taxon>
        <taxon>Sarocladiaceae</taxon>
        <taxon>Sarocladium</taxon>
    </lineage>
</organism>
<dbReference type="GO" id="GO:0015444">
    <property type="term" value="F:P-type magnesium transporter activity"/>
    <property type="evidence" value="ECO:0007669"/>
    <property type="project" value="UniProtKB-EC"/>
</dbReference>
<dbReference type="GO" id="GO:0005524">
    <property type="term" value="F:ATP binding"/>
    <property type="evidence" value="ECO:0007669"/>
    <property type="project" value="UniProtKB-KW"/>
</dbReference>
<feature type="domain" description="Cation-transporting P-type ATPase N-terminal" evidence="19">
    <location>
        <begin position="34"/>
        <end position="105"/>
    </location>
</feature>
<evidence type="ECO:0000256" key="9">
    <source>
        <dbReference type="ARBA" id="ARBA00022692"/>
    </source>
</evidence>
<name>A0AA39GH18_SARSR</name>
<reference evidence="20" key="1">
    <citation type="submission" date="2022-10" db="EMBL/GenBank/DDBJ databases">
        <title>Determination and structural analysis of whole genome sequence of Sarocladium strictum F4-1.</title>
        <authorList>
            <person name="Hu L."/>
            <person name="Jiang Y."/>
        </authorList>
    </citation>
    <scope>NUCLEOTIDE SEQUENCE</scope>
    <source>
        <strain evidence="20">F4-1</strain>
    </source>
</reference>
<comment type="caution">
    <text evidence="20">The sequence shown here is derived from an EMBL/GenBank/DDBJ whole genome shotgun (WGS) entry which is preliminary data.</text>
</comment>
<feature type="transmembrane region" description="Helical" evidence="18">
    <location>
        <begin position="310"/>
        <end position="334"/>
    </location>
</feature>
<dbReference type="PRINTS" id="PR01836">
    <property type="entry name" value="MGATPASE"/>
</dbReference>
<keyword evidence="21" id="KW-1185">Reference proteome</keyword>
<dbReference type="SUPFAM" id="SSF81653">
    <property type="entry name" value="Calcium ATPase, transduction domain A"/>
    <property type="match status" value="1"/>
</dbReference>
<dbReference type="Proteomes" id="UP001175261">
    <property type="component" value="Unassembled WGS sequence"/>
</dbReference>
<dbReference type="Pfam" id="PF00690">
    <property type="entry name" value="Cation_ATPase_N"/>
    <property type="match status" value="1"/>
</dbReference>
<dbReference type="SMART" id="SM00831">
    <property type="entry name" value="Cation_ATPase_N"/>
    <property type="match status" value="1"/>
</dbReference>
<dbReference type="PANTHER" id="PTHR42861">
    <property type="entry name" value="CALCIUM-TRANSPORTING ATPASE"/>
    <property type="match status" value="1"/>
</dbReference>
<dbReference type="SUPFAM" id="SSF81660">
    <property type="entry name" value="Metal cation-transporting ATPase, ATP-binding domain N"/>
    <property type="match status" value="1"/>
</dbReference>
<dbReference type="InterPro" id="IPR023298">
    <property type="entry name" value="ATPase_P-typ_TM_dom_sf"/>
</dbReference>
<evidence type="ECO:0000313" key="21">
    <source>
        <dbReference type="Proteomes" id="UP001175261"/>
    </source>
</evidence>
<dbReference type="InterPro" id="IPR008250">
    <property type="entry name" value="ATPase_P-typ_transduc_dom_A_sf"/>
</dbReference>
<comment type="subcellular location">
    <subcellularLocation>
        <location evidence="2">Cell inner membrane</location>
        <topology evidence="2">Multi-pass membrane protein</topology>
    </subcellularLocation>
</comment>
<dbReference type="Pfam" id="PF00689">
    <property type="entry name" value="Cation_ATPase_C"/>
    <property type="match status" value="1"/>
</dbReference>
<sequence length="902" mass="98673">MFSKASSKLPNALTGRGASPVAASNAEDALRLMAEMDLVPLLANLETSQKGLTRGEAARRLQVAGPNIISFRKAPSWWVLLLTVIPNPFNILLCCLAIISIASPEPSWETFGVLLVMIAISSLVRFWQEYKSIISVANLQNSVTANAKVRRLLEQKSTEPVDSEVPERNIVIGDIIRLTPGDTVPADCLILEANYLRVSQSNMTGESMPVTKAPASAMDQKKFDTIFDVENIAFMGTSVVSGSGLAVVLKTGDKSYIASIIKQLSATRELNTFQKGIRNVSYMLIGFMLTMVPIVLGISGSMTGDWSSAALFAISVAVGLVPEMLPAIVNGNLARGAHLLSKKKAIVKRLDAIQNIGAMTVLCSDKTGTITKDKVHLDDFVDCEGLPNTDILKLAYINAVCQEGQGNAMDGAIMNHQKIVEKAVTVPQYTKFATIPFTFERRRASCIIRGFTKYQMLVCKGAFDEVLSLCNSVRRAGNDEPLDTATRGKLELYAARLARNGFRVLLVARRHVTAEDMEAAESIEDLETSMVLEGLLTFLDPVKDDALESVTRLREAGVEIKILTGDNLAVAINICHQIKLVGDVDSDDVQAITGPDLALLEGDEFDETIQRCKVFAKLTPTQKAEVVHRLKKADHCVGMLGDGVNDCLAIRASDVGISVDSGSRAAKDAADVILTEKGLNIIAEAVRIGRVTHGNSIKYIKMVASSNFGNVFSILIASAWFPFTPMSSVQILVQNLLYDISQIAIPWDRMDEEYLQKPKHWRQWDLLRFIAVLGPTSSVIDVATFCINRYYYGIATAADNVALFQTHWFLQSLLTQTLIVHLLRTAKVPFIQSRASRVLVFSTCTIMLIGFCIPYIPPLRDALGMTQPAPAYIGCLAALLLAYCIEVQLVKMVYIKLFKAWL</sequence>
<keyword evidence="8" id="KW-0597">Phosphoprotein</keyword>
<dbReference type="InterPro" id="IPR006415">
    <property type="entry name" value="P-type_ATPase_IIIB"/>
</dbReference>
<evidence type="ECO:0000256" key="1">
    <source>
        <dbReference type="ARBA" id="ARBA00003954"/>
    </source>
</evidence>
<dbReference type="AlphaFoldDB" id="A0AA39GH18"/>
<feature type="transmembrane region" description="Helical" evidence="18">
    <location>
        <begin position="77"/>
        <end position="102"/>
    </location>
</feature>
<dbReference type="SUPFAM" id="SSF56784">
    <property type="entry name" value="HAD-like"/>
    <property type="match status" value="1"/>
</dbReference>
<dbReference type="InterPro" id="IPR006068">
    <property type="entry name" value="ATPase_P-typ_cation-transptr_C"/>
</dbReference>
<dbReference type="InterPro" id="IPR001757">
    <property type="entry name" value="P_typ_ATPase"/>
</dbReference>
<evidence type="ECO:0000256" key="7">
    <source>
        <dbReference type="ARBA" id="ARBA00022519"/>
    </source>
</evidence>
<evidence type="ECO:0000256" key="11">
    <source>
        <dbReference type="ARBA" id="ARBA00022840"/>
    </source>
</evidence>
<dbReference type="Gene3D" id="3.40.1110.10">
    <property type="entry name" value="Calcium-transporting ATPase, cytoplasmic domain N"/>
    <property type="match status" value="1"/>
</dbReference>
<keyword evidence="7" id="KW-0997">Cell inner membrane</keyword>
<keyword evidence="11" id="KW-0067">ATP-binding</keyword>
<evidence type="ECO:0000256" key="12">
    <source>
        <dbReference type="ARBA" id="ARBA00022842"/>
    </source>
</evidence>
<dbReference type="NCBIfam" id="TIGR01494">
    <property type="entry name" value="ATPase_P-type"/>
    <property type="match status" value="2"/>
</dbReference>
<evidence type="ECO:0000256" key="17">
    <source>
        <dbReference type="ARBA" id="ARBA00047295"/>
    </source>
</evidence>
<evidence type="ECO:0000256" key="10">
    <source>
        <dbReference type="ARBA" id="ARBA00022741"/>
    </source>
</evidence>